<name>A0A7G8TE05_9FIRM</name>
<dbReference type="EMBL" id="CP060286">
    <property type="protein sequence ID" value="QNK41846.1"/>
    <property type="molecule type" value="Genomic_DNA"/>
</dbReference>
<reference evidence="1 2" key="1">
    <citation type="submission" date="2020-08" db="EMBL/GenBank/DDBJ databases">
        <title>The isolate Caproiciproducens sp. 7D4C2 produces n-caproate at mildly acidic conditions from hexoses: genome and rBOX comparison with related strains and chain-elongating bacteria.</title>
        <authorList>
            <person name="Esquivel-Elizondo S."/>
            <person name="Bagci C."/>
            <person name="Temovska M."/>
            <person name="Jeon B.S."/>
            <person name="Bessarab I."/>
            <person name="Williams R.B.H."/>
            <person name="Huson D.H."/>
            <person name="Angenent L.T."/>
        </authorList>
    </citation>
    <scope>NUCLEOTIDE SEQUENCE [LARGE SCALE GENOMIC DNA]</scope>
    <source>
        <strain evidence="1 2">7D4C2</strain>
    </source>
</reference>
<gene>
    <name evidence="1" type="ORF">HCR03_06285</name>
</gene>
<dbReference type="AlphaFoldDB" id="A0A7G8TE05"/>
<proteinExistence type="predicted"/>
<dbReference type="KEGG" id="cfem:HCR03_06285"/>
<evidence type="ECO:0000313" key="1">
    <source>
        <dbReference type="EMBL" id="QNK41846.1"/>
    </source>
</evidence>
<protein>
    <submittedName>
        <fullName evidence="1">Uncharacterized protein</fullName>
    </submittedName>
</protein>
<evidence type="ECO:0000313" key="2">
    <source>
        <dbReference type="Proteomes" id="UP000515909"/>
    </source>
</evidence>
<accession>A0A7G8TE05</accession>
<dbReference type="RefSeq" id="WP_187037177.1">
    <property type="nucleotide sequence ID" value="NZ_CP060286.1"/>
</dbReference>
<organism evidence="1 2">
    <name type="scientific">Caproicibacter fermentans</name>
    <dbReference type="NCBI Taxonomy" id="2576756"/>
    <lineage>
        <taxon>Bacteria</taxon>
        <taxon>Bacillati</taxon>
        <taxon>Bacillota</taxon>
        <taxon>Clostridia</taxon>
        <taxon>Eubacteriales</taxon>
        <taxon>Acutalibacteraceae</taxon>
        <taxon>Caproicibacter</taxon>
    </lineage>
</organism>
<sequence>MIDNRNKDIVALRKRMDKLLLGLLHNGGYIRESVSDTTELWLTNGIAAVLYDSDDVNLSEEKMQKTQAINEIVECGRQCVNKPEAHVKYYKPSGDRLGAVLEDKTGCRLMVNNDYLKLFGDKFIYKLYSPLKEDVMQVPTVFVFYFDDLVGLIMPIETKQS</sequence>
<dbReference type="Proteomes" id="UP000515909">
    <property type="component" value="Chromosome"/>
</dbReference>